<evidence type="ECO:0000256" key="3">
    <source>
        <dbReference type="ARBA" id="ARBA00022833"/>
    </source>
</evidence>
<dbReference type="PROSITE" id="PS50119">
    <property type="entry name" value="ZF_BBOX"/>
    <property type="match status" value="1"/>
</dbReference>
<keyword evidence="3" id="KW-0862">Zinc</keyword>
<comment type="caution">
    <text evidence="7">The sequence shown here is derived from an EMBL/GenBank/DDBJ whole genome shotgun (WGS) entry which is preliminary data.</text>
</comment>
<feature type="domain" description="B box-type" evidence="6">
    <location>
        <begin position="1"/>
        <end position="45"/>
    </location>
</feature>
<dbReference type="GO" id="GO:0008270">
    <property type="term" value="F:zinc ion binding"/>
    <property type="evidence" value="ECO:0007669"/>
    <property type="project" value="UniProtKB-KW"/>
</dbReference>
<feature type="compositionally biased region" description="Acidic residues" evidence="5">
    <location>
        <begin position="84"/>
        <end position="116"/>
    </location>
</feature>
<evidence type="ECO:0000256" key="1">
    <source>
        <dbReference type="ARBA" id="ARBA00022723"/>
    </source>
</evidence>
<dbReference type="Gramene" id="OE9A014858T1">
    <property type="protein sequence ID" value="OE9A014858C1"/>
    <property type="gene ID" value="OE9A014858"/>
</dbReference>
<keyword evidence="8" id="KW-1185">Reference proteome</keyword>
<protein>
    <submittedName>
        <fullName evidence="7">Zinc finger CONSTANS-LIKE 11</fullName>
    </submittedName>
</protein>
<name>A0A8S0QRK8_OLEEU</name>
<dbReference type="OrthoDB" id="153872at2759"/>
<dbReference type="PANTHER" id="PTHR31717:SF60">
    <property type="entry name" value="B-BOX TYPE ZINC FINGER FAMILY PROTEIN"/>
    <property type="match status" value="1"/>
</dbReference>
<sequence length="164" mass="18020">MKNCELCKSTARMYCDSDQAILCWDCDARVHTANFLVAKHTRTLLCHVCQSSTPWTGSGPKLAATVSVCQSCSNTRNHNINGDCDLEDGDAENDSEDKDDPDDDHDHDGSDDDEGDNQVVPLVSSSSSREESSSRFCRETNDVQTPNAGERSEDQSSLKISPWT</sequence>
<dbReference type="PANTHER" id="PTHR31717">
    <property type="entry name" value="ZINC FINGER PROTEIN CONSTANS-LIKE 10"/>
    <property type="match status" value="1"/>
</dbReference>
<reference evidence="7 8" key="1">
    <citation type="submission" date="2019-12" db="EMBL/GenBank/DDBJ databases">
        <authorList>
            <person name="Alioto T."/>
            <person name="Alioto T."/>
            <person name="Gomez Garrido J."/>
        </authorList>
    </citation>
    <scope>NUCLEOTIDE SEQUENCE [LARGE SCALE GENOMIC DNA]</scope>
</reference>
<accession>A0A8S0QRK8</accession>
<proteinExistence type="predicted"/>
<dbReference type="Proteomes" id="UP000594638">
    <property type="component" value="Unassembled WGS sequence"/>
</dbReference>
<evidence type="ECO:0000313" key="8">
    <source>
        <dbReference type="Proteomes" id="UP000594638"/>
    </source>
</evidence>
<dbReference type="CDD" id="cd19821">
    <property type="entry name" value="Bbox1_BBX-like"/>
    <property type="match status" value="1"/>
</dbReference>
<evidence type="ECO:0000313" key="7">
    <source>
        <dbReference type="EMBL" id="CAA2967488.1"/>
    </source>
</evidence>
<dbReference type="Pfam" id="PF00643">
    <property type="entry name" value="zf-B_box"/>
    <property type="match status" value="1"/>
</dbReference>
<organism evidence="7 8">
    <name type="scientific">Olea europaea subsp. europaea</name>
    <dbReference type="NCBI Taxonomy" id="158383"/>
    <lineage>
        <taxon>Eukaryota</taxon>
        <taxon>Viridiplantae</taxon>
        <taxon>Streptophyta</taxon>
        <taxon>Embryophyta</taxon>
        <taxon>Tracheophyta</taxon>
        <taxon>Spermatophyta</taxon>
        <taxon>Magnoliopsida</taxon>
        <taxon>eudicotyledons</taxon>
        <taxon>Gunneridae</taxon>
        <taxon>Pentapetalae</taxon>
        <taxon>asterids</taxon>
        <taxon>lamiids</taxon>
        <taxon>Lamiales</taxon>
        <taxon>Oleaceae</taxon>
        <taxon>Oleeae</taxon>
        <taxon>Olea</taxon>
    </lineage>
</organism>
<evidence type="ECO:0000256" key="4">
    <source>
        <dbReference type="PROSITE-ProRule" id="PRU00024"/>
    </source>
</evidence>
<feature type="compositionally biased region" description="Basic and acidic residues" evidence="5">
    <location>
        <begin position="128"/>
        <end position="141"/>
    </location>
</feature>
<evidence type="ECO:0000259" key="6">
    <source>
        <dbReference type="PROSITE" id="PS50119"/>
    </source>
</evidence>
<keyword evidence="1" id="KW-0479">Metal-binding</keyword>
<dbReference type="InterPro" id="IPR049808">
    <property type="entry name" value="CONSTANS-like_Bbox1"/>
</dbReference>
<dbReference type="InterPro" id="IPR000315">
    <property type="entry name" value="Znf_B-box"/>
</dbReference>
<dbReference type="AlphaFoldDB" id="A0A8S0QRK8"/>
<evidence type="ECO:0000256" key="2">
    <source>
        <dbReference type="ARBA" id="ARBA00022771"/>
    </source>
</evidence>
<dbReference type="SMART" id="SM00336">
    <property type="entry name" value="BBOX"/>
    <property type="match status" value="1"/>
</dbReference>
<dbReference type="EMBL" id="CACTIH010001884">
    <property type="protein sequence ID" value="CAA2967488.1"/>
    <property type="molecule type" value="Genomic_DNA"/>
</dbReference>
<feature type="region of interest" description="Disordered" evidence="5">
    <location>
        <begin position="74"/>
        <end position="164"/>
    </location>
</feature>
<keyword evidence="2 4" id="KW-0863">Zinc-finger</keyword>
<evidence type="ECO:0000256" key="5">
    <source>
        <dbReference type="SAM" id="MobiDB-lite"/>
    </source>
</evidence>
<gene>
    <name evidence="7" type="ORF">OLEA9_A014858</name>
</gene>